<reference evidence="7" key="1">
    <citation type="submission" date="2023-03" db="EMBL/GenBank/DDBJ databases">
        <authorList>
            <person name="Julca I."/>
        </authorList>
    </citation>
    <scope>NUCLEOTIDE SEQUENCE</scope>
</reference>
<protein>
    <recommendedName>
        <fullName evidence="6">Protein DETOXIFICATION</fullName>
    </recommendedName>
    <alternativeName>
        <fullName evidence="6">Multidrug and toxic compound extrusion protein</fullName>
    </alternativeName>
</protein>
<dbReference type="GO" id="GO:1990961">
    <property type="term" value="P:xenobiotic detoxification by transmembrane export across the plasma membrane"/>
    <property type="evidence" value="ECO:0007669"/>
    <property type="project" value="InterPro"/>
</dbReference>
<proteinExistence type="inferred from homology"/>
<dbReference type="CDD" id="cd13132">
    <property type="entry name" value="MATE_eukaryotic"/>
    <property type="match status" value="1"/>
</dbReference>
<sequence length="505" mass="54983">MEHDYDHNKPLVSKKGCNSENFGNVVPNIPTSDDEGDDDGEIGEINNVGDFFREFGKESRKLWYLAAPSILTSVFQYAFGALTQIFSGHLSTGELAAISMETSVISSLGYGLLMGMGSAVETLCGQAYGAKHVDKLGIYLQKSWIILNTAAIGIVFYFLLTTPLLNLLGQDPELSAQAGKFAVMMIPQQFAYAFAIPLAKFLQAQSKVFEMAGIAGIAVCFHALVGWIFMMKLRWGLFGAALALNSSWWLVAIGQFLYVVCGFCGRAWSGFSWKAFSNLSEFVKLSISSAIMFCLEIWYLMALTLVAGYLPNPEISVAALSITRNINGWSAMVGLGFNVAVSVRVSNKLGSGHPRAAKLSVIVVGLTALVFGLIFALVLLFERKRFPALFTDDLEIQKLVEDLTPLLGATVIFNCLQNALCGVAIGAGWQNFVAYINAACYFFLGVPASVILGIKFAMGVKGIWYGLLLGLFLQAATLFVVAWKRNWKTEANIAQARLKQWGGED</sequence>
<comment type="similarity">
    <text evidence="2 6">Belongs to the multi antimicrobial extrusion (MATE) (TC 2.A.66.1) family.</text>
</comment>
<evidence type="ECO:0000313" key="8">
    <source>
        <dbReference type="Proteomes" id="UP001161247"/>
    </source>
</evidence>
<comment type="subcellular location">
    <subcellularLocation>
        <location evidence="1">Membrane</location>
        <topology evidence="1">Multi-pass membrane protein</topology>
    </subcellularLocation>
</comment>
<keyword evidence="4 6" id="KW-1133">Transmembrane helix</keyword>
<feature type="transmembrane region" description="Helical" evidence="6">
    <location>
        <begin position="145"/>
        <end position="169"/>
    </location>
</feature>
<gene>
    <name evidence="7" type="ORF">OLC1_LOCUS2060</name>
</gene>
<evidence type="ECO:0000256" key="4">
    <source>
        <dbReference type="ARBA" id="ARBA00022989"/>
    </source>
</evidence>
<organism evidence="7 8">
    <name type="scientific">Oldenlandia corymbosa var. corymbosa</name>
    <dbReference type="NCBI Taxonomy" id="529605"/>
    <lineage>
        <taxon>Eukaryota</taxon>
        <taxon>Viridiplantae</taxon>
        <taxon>Streptophyta</taxon>
        <taxon>Embryophyta</taxon>
        <taxon>Tracheophyta</taxon>
        <taxon>Spermatophyta</taxon>
        <taxon>Magnoliopsida</taxon>
        <taxon>eudicotyledons</taxon>
        <taxon>Gunneridae</taxon>
        <taxon>Pentapetalae</taxon>
        <taxon>asterids</taxon>
        <taxon>lamiids</taxon>
        <taxon>Gentianales</taxon>
        <taxon>Rubiaceae</taxon>
        <taxon>Rubioideae</taxon>
        <taxon>Spermacoceae</taxon>
        <taxon>Hedyotis-Oldenlandia complex</taxon>
        <taxon>Oldenlandia</taxon>
    </lineage>
</organism>
<keyword evidence="5 6" id="KW-0472">Membrane</keyword>
<dbReference type="Pfam" id="PF01554">
    <property type="entry name" value="MatE"/>
    <property type="match status" value="2"/>
</dbReference>
<feature type="transmembrane region" description="Helical" evidence="6">
    <location>
        <begin position="249"/>
        <end position="269"/>
    </location>
</feature>
<feature type="transmembrane region" description="Helical" evidence="6">
    <location>
        <begin position="290"/>
        <end position="309"/>
    </location>
</feature>
<keyword evidence="8" id="KW-1185">Reference proteome</keyword>
<dbReference type="NCBIfam" id="TIGR00797">
    <property type="entry name" value="matE"/>
    <property type="match status" value="1"/>
</dbReference>
<feature type="transmembrane region" description="Helical" evidence="6">
    <location>
        <begin position="62"/>
        <end position="83"/>
    </location>
</feature>
<evidence type="ECO:0000313" key="7">
    <source>
        <dbReference type="EMBL" id="CAI9089780.1"/>
    </source>
</evidence>
<feature type="transmembrane region" description="Helical" evidence="6">
    <location>
        <begin position="432"/>
        <end position="457"/>
    </location>
</feature>
<evidence type="ECO:0000256" key="6">
    <source>
        <dbReference type="RuleBase" id="RU004914"/>
    </source>
</evidence>
<feature type="transmembrane region" description="Helical" evidence="6">
    <location>
        <begin position="406"/>
        <end position="425"/>
    </location>
</feature>
<feature type="transmembrane region" description="Helical" evidence="6">
    <location>
        <begin position="181"/>
        <end position="199"/>
    </location>
</feature>
<evidence type="ECO:0000256" key="1">
    <source>
        <dbReference type="ARBA" id="ARBA00004141"/>
    </source>
</evidence>
<feature type="transmembrane region" description="Helical" evidence="6">
    <location>
        <begin position="463"/>
        <end position="483"/>
    </location>
</feature>
<feature type="transmembrane region" description="Helical" evidence="6">
    <location>
        <begin position="103"/>
        <end position="124"/>
    </location>
</feature>
<feature type="transmembrane region" description="Helical" evidence="6">
    <location>
        <begin position="329"/>
        <end position="347"/>
    </location>
</feature>
<dbReference type="Proteomes" id="UP001161247">
    <property type="component" value="Chromosome 1"/>
</dbReference>
<feature type="transmembrane region" description="Helical" evidence="6">
    <location>
        <begin position="359"/>
        <end position="381"/>
    </location>
</feature>
<dbReference type="GO" id="GO:0015297">
    <property type="term" value="F:antiporter activity"/>
    <property type="evidence" value="ECO:0007669"/>
    <property type="project" value="InterPro"/>
</dbReference>
<dbReference type="InterPro" id="IPR002528">
    <property type="entry name" value="MATE_fam"/>
</dbReference>
<accession>A0AAV1C2R9</accession>
<dbReference type="InterPro" id="IPR045069">
    <property type="entry name" value="MATE_euk"/>
</dbReference>
<evidence type="ECO:0000256" key="3">
    <source>
        <dbReference type="ARBA" id="ARBA00022692"/>
    </source>
</evidence>
<dbReference type="GO" id="GO:0016020">
    <property type="term" value="C:membrane"/>
    <property type="evidence" value="ECO:0007669"/>
    <property type="project" value="UniProtKB-SubCell"/>
</dbReference>
<dbReference type="PANTHER" id="PTHR11206">
    <property type="entry name" value="MULTIDRUG RESISTANCE PROTEIN"/>
    <property type="match status" value="1"/>
</dbReference>
<name>A0AAV1C2R9_OLDCO</name>
<keyword evidence="3 6" id="KW-0812">Transmembrane</keyword>
<dbReference type="EMBL" id="OX459118">
    <property type="protein sequence ID" value="CAI9089780.1"/>
    <property type="molecule type" value="Genomic_DNA"/>
</dbReference>
<dbReference type="AlphaFoldDB" id="A0AAV1C2R9"/>
<dbReference type="GO" id="GO:0042910">
    <property type="term" value="F:xenobiotic transmembrane transporter activity"/>
    <property type="evidence" value="ECO:0007669"/>
    <property type="project" value="InterPro"/>
</dbReference>
<evidence type="ECO:0000256" key="2">
    <source>
        <dbReference type="ARBA" id="ARBA00010199"/>
    </source>
</evidence>
<feature type="transmembrane region" description="Helical" evidence="6">
    <location>
        <begin position="211"/>
        <end position="229"/>
    </location>
</feature>
<evidence type="ECO:0000256" key="5">
    <source>
        <dbReference type="ARBA" id="ARBA00023136"/>
    </source>
</evidence>